<evidence type="ECO:0000256" key="10">
    <source>
        <dbReference type="PIRSR" id="PIRSR000094-3"/>
    </source>
</evidence>
<sequence length="257" mass="27143">MGILEGKHVLVTGVLNTSSIAYHVARVAIDEGAEVSLSSFGRAMSITRRVAEKLGISSEIIELDAADPASVDAAAATLGERHDRLDAIVHSIGYAPPSCLDGPMLDAPWDDVAVAVRVSAYSLAELARAFRPILRSGDHPAIVGLDFDATVAWPGYNWMGVAKAAFESLSRYLARELGADGIRVNLISAGPVRTIAAKSIDAFRSFQDSWATRAPLGWDPNDATPVARSVVALCSDFFPATTGEIIHVDGGYHAMGA</sequence>
<dbReference type="AlphaFoldDB" id="C7LZK5"/>
<dbReference type="Proteomes" id="UP000000771">
    <property type="component" value="Chromosome"/>
</dbReference>
<evidence type="ECO:0000256" key="2">
    <source>
        <dbReference type="ARBA" id="ARBA00009233"/>
    </source>
</evidence>
<keyword evidence="8 10" id="KW-0520">NAD</keyword>
<keyword evidence="6" id="KW-0443">Lipid metabolism</keyword>
<feature type="binding site" evidence="9">
    <location>
        <position position="95"/>
    </location>
    <ligand>
        <name>substrate</name>
    </ligand>
</feature>
<dbReference type="Gene3D" id="3.40.50.720">
    <property type="entry name" value="NAD(P)-binding Rossmann-like Domain"/>
    <property type="match status" value="1"/>
</dbReference>
<accession>C7LZK5</accession>
<dbReference type="PIRSF" id="PIRSF000094">
    <property type="entry name" value="Enoyl-ACP_rdct"/>
    <property type="match status" value="1"/>
</dbReference>
<dbReference type="PRINTS" id="PR00081">
    <property type="entry name" value="GDHRDH"/>
</dbReference>
<dbReference type="EMBL" id="CP001631">
    <property type="protein sequence ID" value="ACU54163.1"/>
    <property type="molecule type" value="Genomic_DNA"/>
</dbReference>
<dbReference type="Pfam" id="PF13561">
    <property type="entry name" value="adh_short_C2"/>
    <property type="match status" value="1"/>
</dbReference>
<dbReference type="STRING" id="525909.Afer_1232"/>
<keyword evidence="5 8" id="KW-0560">Oxidoreductase</keyword>
<evidence type="ECO:0000313" key="12">
    <source>
        <dbReference type="Proteomes" id="UP000000771"/>
    </source>
</evidence>
<dbReference type="GO" id="GO:0004318">
    <property type="term" value="F:enoyl-[acyl-carrier-protein] reductase (NADH) activity"/>
    <property type="evidence" value="ECO:0007669"/>
    <property type="project" value="UniProtKB-EC"/>
</dbReference>
<feature type="binding site" evidence="10">
    <location>
        <position position="13"/>
    </location>
    <ligand>
        <name>NAD(+)</name>
        <dbReference type="ChEBI" id="CHEBI:57540"/>
    </ligand>
</feature>
<comment type="catalytic activity">
    <reaction evidence="8">
        <text>a 2,3-saturated acyl-[ACP] + NAD(+) = a (2E)-enoyl-[ACP] + NADH + H(+)</text>
        <dbReference type="Rhea" id="RHEA:10240"/>
        <dbReference type="Rhea" id="RHEA-COMP:9925"/>
        <dbReference type="Rhea" id="RHEA-COMP:9926"/>
        <dbReference type="ChEBI" id="CHEBI:15378"/>
        <dbReference type="ChEBI" id="CHEBI:57540"/>
        <dbReference type="ChEBI" id="CHEBI:57945"/>
        <dbReference type="ChEBI" id="CHEBI:78784"/>
        <dbReference type="ChEBI" id="CHEBI:78785"/>
        <dbReference type="EC" id="1.3.1.9"/>
    </reaction>
</comment>
<evidence type="ECO:0000256" key="9">
    <source>
        <dbReference type="PIRSR" id="PIRSR000094-2"/>
    </source>
</evidence>
<evidence type="ECO:0000256" key="8">
    <source>
        <dbReference type="PIRNR" id="PIRNR000094"/>
    </source>
</evidence>
<dbReference type="NCBIfam" id="NF005908">
    <property type="entry name" value="PRK07889.1"/>
    <property type="match status" value="1"/>
</dbReference>
<keyword evidence="12" id="KW-1185">Reference proteome</keyword>
<comment type="pathway">
    <text evidence="1">Lipid metabolism.</text>
</comment>
<organism evidence="11 12">
    <name type="scientific">Acidimicrobium ferrooxidans (strain DSM 10331 / JCM 15462 / NBRC 103882 / ICP)</name>
    <dbReference type="NCBI Taxonomy" id="525909"/>
    <lineage>
        <taxon>Bacteria</taxon>
        <taxon>Bacillati</taxon>
        <taxon>Actinomycetota</taxon>
        <taxon>Acidimicrobiia</taxon>
        <taxon>Acidimicrobiales</taxon>
        <taxon>Acidimicrobiaceae</taxon>
        <taxon>Acidimicrobium</taxon>
    </lineage>
</organism>
<dbReference type="PANTHER" id="PTHR43159">
    <property type="entry name" value="ENOYL-[ACYL-CARRIER-PROTEIN] REDUCTASE"/>
    <property type="match status" value="1"/>
</dbReference>
<evidence type="ECO:0000256" key="5">
    <source>
        <dbReference type="ARBA" id="ARBA00023002"/>
    </source>
</evidence>
<dbReference type="UniPathway" id="UPA00915"/>
<evidence type="ECO:0000256" key="4">
    <source>
        <dbReference type="ARBA" id="ARBA00022832"/>
    </source>
</evidence>
<feature type="binding site" evidence="10">
    <location>
        <begin position="19"/>
        <end position="20"/>
    </location>
    <ligand>
        <name>NAD(+)</name>
        <dbReference type="ChEBI" id="CHEBI:57540"/>
    </ligand>
</feature>
<dbReference type="KEGG" id="afo:Afer_1232"/>
<dbReference type="OrthoDB" id="9803628at2"/>
<dbReference type="GO" id="GO:0006633">
    <property type="term" value="P:fatty acid biosynthetic process"/>
    <property type="evidence" value="ECO:0007669"/>
    <property type="project" value="UniProtKB-KW"/>
</dbReference>
<feature type="binding site" evidence="10">
    <location>
        <begin position="192"/>
        <end position="196"/>
    </location>
    <ligand>
        <name>NAD(+)</name>
        <dbReference type="ChEBI" id="CHEBI:57540"/>
    </ligand>
</feature>
<dbReference type="HOGENOM" id="CLU_010194_10_1_11"/>
<reference evidence="11 12" key="1">
    <citation type="journal article" date="2009" name="Stand. Genomic Sci.">
        <title>Complete genome sequence of Acidimicrobium ferrooxidans type strain (ICP).</title>
        <authorList>
            <person name="Clum A."/>
            <person name="Nolan M."/>
            <person name="Lang E."/>
            <person name="Glavina Del Rio T."/>
            <person name="Tice H."/>
            <person name="Copeland A."/>
            <person name="Cheng J.F."/>
            <person name="Lucas S."/>
            <person name="Chen F."/>
            <person name="Bruce D."/>
            <person name="Goodwin L."/>
            <person name="Pitluck S."/>
            <person name="Ivanova N."/>
            <person name="Mavrommatis K."/>
            <person name="Mikhailova N."/>
            <person name="Pati A."/>
            <person name="Chen A."/>
            <person name="Palaniappan K."/>
            <person name="Goker M."/>
            <person name="Spring S."/>
            <person name="Land M."/>
            <person name="Hauser L."/>
            <person name="Chang Y.J."/>
            <person name="Jeffries C.C."/>
            <person name="Chain P."/>
            <person name="Bristow J."/>
            <person name="Eisen J.A."/>
            <person name="Markowitz V."/>
            <person name="Hugenholtz P."/>
            <person name="Kyrpides N.C."/>
            <person name="Klenk H.P."/>
            <person name="Lapidus A."/>
        </authorList>
    </citation>
    <scope>NUCLEOTIDE SEQUENCE [LARGE SCALE GENOMIC DNA]</scope>
    <source>
        <strain evidence="12">DSM 10331 / JCM 15462 / NBRC 103882 / ICP</strain>
    </source>
</reference>
<keyword evidence="7 8" id="KW-0275">Fatty acid biosynthesis</keyword>
<evidence type="ECO:0000256" key="7">
    <source>
        <dbReference type="ARBA" id="ARBA00023160"/>
    </source>
</evidence>
<dbReference type="RefSeq" id="WP_015798649.1">
    <property type="nucleotide sequence ID" value="NC_013124.1"/>
</dbReference>
<feature type="binding site" evidence="10">
    <location>
        <position position="163"/>
    </location>
    <ligand>
        <name>NAD(+)</name>
        <dbReference type="ChEBI" id="CHEBI:57540"/>
    </ligand>
</feature>
<feature type="binding site" evidence="10">
    <location>
        <position position="92"/>
    </location>
    <ligand>
        <name>NAD(+)</name>
        <dbReference type="ChEBI" id="CHEBI:57540"/>
    </ligand>
</feature>
<keyword evidence="3 8" id="KW-0444">Lipid biosynthesis</keyword>
<comment type="similarity">
    <text evidence="2 8">Belongs to the short-chain dehydrogenases/reductases (SDR) family. FabI subfamily.</text>
</comment>
<evidence type="ECO:0000313" key="11">
    <source>
        <dbReference type="EMBL" id="ACU54163.1"/>
    </source>
</evidence>
<evidence type="ECO:0000256" key="3">
    <source>
        <dbReference type="ARBA" id="ARBA00022516"/>
    </source>
</evidence>
<name>C7LZK5_ACIFD</name>
<dbReference type="EC" id="1.3.1.9" evidence="8"/>
<evidence type="ECO:0000256" key="1">
    <source>
        <dbReference type="ARBA" id="ARBA00005189"/>
    </source>
</evidence>
<dbReference type="eggNOG" id="COG0623">
    <property type="taxonomic scope" value="Bacteria"/>
</dbReference>
<protein>
    <recommendedName>
        <fullName evidence="8">Enoyl-[acyl-carrier-protein] reductase [NADH]</fullName>
        <ecNumber evidence="8">1.3.1.9</ecNumber>
    </recommendedName>
</protein>
<dbReference type="SUPFAM" id="SSF51735">
    <property type="entry name" value="NAD(P)-binding Rossmann-fold domains"/>
    <property type="match status" value="1"/>
</dbReference>
<proteinExistence type="inferred from homology"/>
<dbReference type="InterPro" id="IPR002347">
    <property type="entry name" value="SDR_fam"/>
</dbReference>
<dbReference type="PANTHER" id="PTHR43159:SF2">
    <property type="entry name" value="ENOYL-[ACYL-CARRIER-PROTEIN] REDUCTASE [NADH], CHLOROPLASTIC"/>
    <property type="match status" value="1"/>
</dbReference>
<keyword evidence="4" id="KW-0276">Fatty acid metabolism</keyword>
<evidence type="ECO:0000256" key="6">
    <source>
        <dbReference type="ARBA" id="ARBA00023098"/>
    </source>
</evidence>
<dbReference type="InterPro" id="IPR036291">
    <property type="entry name" value="NAD(P)-bd_dom_sf"/>
</dbReference>
<gene>
    <name evidence="11" type="ordered locus">Afer_1232</name>
</gene>
<dbReference type="InterPro" id="IPR014358">
    <property type="entry name" value="Enoyl-ACP_Rdtase_NADH"/>
</dbReference>